<comment type="caution">
    <text evidence="1">The sequence shown here is derived from an EMBL/GenBank/DDBJ whole genome shotgun (WGS) entry which is preliminary data.</text>
</comment>
<gene>
    <name evidence="1" type="ORF">NDI38_04610</name>
</gene>
<protein>
    <submittedName>
        <fullName evidence="1">Uncharacterized protein</fullName>
    </submittedName>
</protein>
<keyword evidence="2" id="KW-1185">Reference proteome</keyword>
<accession>A0ABV0KEU1</accession>
<dbReference type="Proteomes" id="UP001476950">
    <property type="component" value="Unassembled WGS sequence"/>
</dbReference>
<organism evidence="1 2">
    <name type="scientific">Stenomitos frigidus AS-A4</name>
    <dbReference type="NCBI Taxonomy" id="2933935"/>
    <lineage>
        <taxon>Bacteria</taxon>
        <taxon>Bacillati</taxon>
        <taxon>Cyanobacteriota</taxon>
        <taxon>Cyanophyceae</taxon>
        <taxon>Leptolyngbyales</taxon>
        <taxon>Leptolyngbyaceae</taxon>
        <taxon>Stenomitos</taxon>
    </lineage>
</organism>
<reference evidence="1 2" key="1">
    <citation type="submission" date="2022-04" db="EMBL/GenBank/DDBJ databases">
        <title>Positive selection, recombination, and allopatry shape intraspecific diversity of widespread and dominant cyanobacteria.</title>
        <authorList>
            <person name="Wei J."/>
            <person name="Shu W."/>
            <person name="Hu C."/>
        </authorList>
    </citation>
    <scope>NUCLEOTIDE SEQUENCE [LARGE SCALE GENOMIC DNA]</scope>
    <source>
        <strain evidence="1 2">AS-A4</strain>
    </source>
</reference>
<evidence type="ECO:0000313" key="1">
    <source>
        <dbReference type="EMBL" id="MEP1057710.1"/>
    </source>
</evidence>
<dbReference type="RefSeq" id="WP_190450764.1">
    <property type="nucleotide sequence ID" value="NZ_JAMPLM010000002.1"/>
</dbReference>
<evidence type="ECO:0000313" key="2">
    <source>
        <dbReference type="Proteomes" id="UP001476950"/>
    </source>
</evidence>
<sequence>MTTTFSQQQFLTVWDGELTLNFQQVASVRWYDDEADVQMANGKEYKMEGEDFSALKQALTID</sequence>
<proteinExistence type="predicted"/>
<name>A0ABV0KEU1_9CYAN</name>
<dbReference type="EMBL" id="JAMPLM010000002">
    <property type="protein sequence ID" value="MEP1057710.1"/>
    <property type="molecule type" value="Genomic_DNA"/>
</dbReference>